<dbReference type="Proteomes" id="UP000218209">
    <property type="component" value="Unassembled WGS sequence"/>
</dbReference>
<proteinExistence type="predicted"/>
<accession>A0A1X6NN71</accession>
<dbReference type="EMBL" id="KV919329">
    <property type="protein sequence ID" value="OSX70035.1"/>
    <property type="molecule type" value="Genomic_DNA"/>
</dbReference>
<keyword evidence="3" id="KW-1185">Reference proteome</keyword>
<gene>
    <name evidence="2" type="ORF">BU14_0943s0004</name>
</gene>
<sequence length="63" mass="7025">MTRPCPRGEASPLVMEPPRIAPCAPHGVPLGAHSRKRAPTRRQWSTSSVDRHGVPRHVRVPTW</sequence>
<evidence type="ECO:0000313" key="2">
    <source>
        <dbReference type="EMBL" id="OSX70035.1"/>
    </source>
</evidence>
<organism evidence="2 3">
    <name type="scientific">Porphyra umbilicalis</name>
    <name type="common">Purple laver</name>
    <name type="synonym">Red alga</name>
    <dbReference type="NCBI Taxonomy" id="2786"/>
    <lineage>
        <taxon>Eukaryota</taxon>
        <taxon>Rhodophyta</taxon>
        <taxon>Bangiophyceae</taxon>
        <taxon>Bangiales</taxon>
        <taxon>Bangiaceae</taxon>
        <taxon>Porphyra</taxon>
    </lineage>
</organism>
<feature type="region of interest" description="Disordered" evidence="1">
    <location>
        <begin position="1"/>
        <end position="63"/>
    </location>
</feature>
<protein>
    <submittedName>
        <fullName evidence="2">Uncharacterized protein</fullName>
    </submittedName>
</protein>
<evidence type="ECO:0000313" key="3">
    <source>
        <dbReference type="Proteomes" id="UP000218209"/>
    </source>
</evidence>
<dbReference type="AlphaFoldDB" id="A0A1X6NN71"/>
<evidence type="ECO:0000256" key="1">
    <source>
        <dbReference type="SAM" id="MobiDB-lite"/>
    </source>
</evidence>
<reference evidence="2 3" key="1">
    <citation type="submission" date="2017-03" db="EMBL/GenBank/DDBJ databases">
        <title>WGS assembly of Porphyra umbilicalis.</title>
        <authorList>
            <person name="Brawley S.H."/>
            <person name="Blouin N.A."/>
            <person name="Ficko-Blean E."/>
            <person name="Wheeler G.L."/>
            <person name="Lohr M."/>
            <person name="Goodson H.V."/>
            <person name="Jenkins J.W."/>
            <person name="Blaby-Haas C.E."/>
            <person name="Helliwell K.E."/>
            <person name="Chan C."/>
            <person name="Marriage T."/>
            <person name="Bhattacharya D."/>
            <person name="Klein A.S."/>
            <person name="Badis Y."/>
            <person name="Brodie J."/>
            <person name="Cao Y."/>
            <person name="Collen J."/>
            <person name="Dittami S.M."/>
            <person name="Gachon C.M."/>
            <person name="Green B.R."/>
            <person name="Karpowicz S."/>
            <person name="Kim J.W."/>
            <person name="Kudahl U."/>
            <person name="Lin S."/>
            <person name="Michel G."/>
            <person name="Mittag M."/>
            <person name="Olson B.J."/>
            <person name="Pangilinan J."/>
            <person name="Peng Y."/>
            <person name="Qiu H."/>
            <person name="Shu S."/>
            <person name="Singer J.T."/>
            <person name="Smith A.G."/>
            <person name="Sprecher B.N."/>
            <person name="Wagner V."/>
            <person name="Wang W."/>
            <person name="Wang Z.-Y."/>
            <person name="Yan J."/>
            <person name="Yarish C."/>
            <person name="Zoeuner-Riek S."/>
            <person name="Zhuang Y."/>
            <person name="Zou Y."/>
            <person name="Lindquist E.A."/>
            <person name="Grimwood J."/>
            <person name="Barry K."/>
            <person name="Rokhsar D.S."/>
            <person name="Schmutz J."/>
            <person name="Stiller J.W."/>
            <person name="Grossman A.R."/>
            <person name="Prochnik S.E."/>
        </authorList>
    </citation>
    <scope>NUCLEOTIDE SEQUENCE [LARGE SCALE GENOMIC DNA]</scope>
    <source>
        <strain evidence="2">4086291</strain>
    </source>
</reference>
<name>A0A1X6NN71_PORUM</name>
<feature type="compositionally biased region" description="Basic residues" evidence="1">
    <location>
        <begin position="54"/>
        <end position="63"/>
    </location>
</feature>